<evidence type="ECO:0000256" key="1">
    <source>
        <dbReference type="ARBA" id="ARBA00004996"/>
    </source>
</evidence>
<keyword evidence="4 12" id="KW-0545">Nucleotide biosynthesis</keyword>
<evidence type="ECO:0000256" key="7">
    <source>
        <dbReference type="ARBA" id="ARBA00022840"/>
    </source>
</evidence>
<proteinExistence type="inferred from homology"/>
<evidence type="ECO:0000259" key="13">
    <source>
        <dbReference type="Pfam" id="PF13793"/>
    </source>
</evidence>
<dbReference type="InterPro" id="IPR005946">
    <property type="entry name" value="Rib-P_diPkinase"/>
</dbReference>
<dbReference type="OrthoDB" id="9777067at2"/>
<dbReference type="Pfam" id="PF14572">
    <property type="entry name" value="Pribosyl_synth"/>
    <property type="match status" value="1"/>
</dbReference>
<keyword evidence="8 12" id="KW-0460">Magnesium</keyword>
<feature type="binding site" evidence="12">
    <location>
        <position position="134"/>
    </location>
    <ligand>
        <name>Mg(2+)</name>
        <dbReference type="ChEBI" id="CHEBI:18420"/>
    </ligand>
</feature>
<dbReference type="RefSeq" id="WP_013181898.1">
    <property type="nucleotide sequence ID" value="NC_014225.1"/>
</dbReference>
<evidence type="ECO:0000256" key="4">
    <source>
        <dbReference type="ARBA" id="ARBA00022727"/>
    </source>
</evidence>
<feature type="binding site" evidence="12">
    <location>
        <begin position="41"/>
        <end position="43"/>
    </location>
    <ligand>
        <name>ATP</name>
        <dbReference type="ChEBI" id="CHEBI:30616"/>
    </ligand>
</feature>
<dbReference type="GO" id="GO:0006164">
    <property type="term" value="P:purine nucleotide biosynthetic process"/>
    <property type="evidence" value="ECO:0007669"/>
    <property type="project" value="TreeGrafter"/>
</dbReference>
<evidence type="ECO:0000256" key="12">
    <source>
        <dbReference type="HAMAP-Rule" id="MF_00583"/>
    </source>
</evidence>
<evidence type="ECO:0000313" key="15">
    <source>
        <dbReference type="Proteomes" id="UP000001505"/>
    </source>
</evidence>
<keyword evidence="7 12" id="KW-0067">ATP-binding</keyword>
<feature type="binding site" evidence="12">
    <location>
        <begin position="100"/>
        <end position="101"/>
    </location>
    <ligand>
        <name>ATP</name>
        <dbReference type="ChEBI" id="CHEBI:30616"/>
    </ligand>
</feature>
<sequence>MAENFPKAILFSGTSHPKLAKGISDNLGIELGRVALDHFPDGEISVQIQENVRGRDVFIVQTVALDPNNYLMELLIMIDALKRASSQSITVVIPYFGYARQDRKDRPRVPITAKLVANLLQNAGASRLLTMDLHTDQLQGFFDIPVDNLYARPCIVEGVKRDLDPSNLVVVTPDIGSVKLAKAYAQQLGVDFAIVDKHRCDSSTIDVVTLIGDVKGKDVLLADDMCSTAGTLVSAAKVCREKGANRIFAAVTHGLFVGSAVEKIENSPIEVLYMSNTIPYTERLDGAEKIRTVSVANLFGQAIHCILSRESISSLFKLDCSAEPSLSRS</sequence>
<dbReference type="KEGG" id="wch:wcw_0814"/>
<evidence type="ECO:0000256" key="9">
    <source>
        <dbReference type="ARBA" id="ARBA00049535"/>
    </source>
</evidence>
<comment type="similarity">
    <text evidence="11 12">Belongs to the ribose-phosphate pyrophosphokinase family. Class I subfamily.</text>
</comment>
<dbReference type="STRING" id="716544.wcw_0814"/>
<evidence type="ECO:0000256" key="8">
    <source>
        <dbReference type="ARBA" id="ARBA00022842"/>
    </source>
</evidence>
<keyword evidence="2 12" id="KW-0808">Transferase</keyword>
<dbReference type="HAMAP" id="MF_00583_B">
    <property type="entry name" value="RibP_PPkinase_B"/>
    <property type="match status" value="1"/>
</dbReference>
<dbReference type="UniPathway" id="UPA00087">
    <property type="reaction ID" value="UER00172"/>
</dbReference>
<dbReference type="NCBIfam" id="NF002320">
    <property type="entry name" value="PRK01259.1"/>
    <property type="match status" value="1"/>
</dbReference>
<dbReference type="CDD" id="cd06223">
    <property type="entry name" value="PRTases_typeI"/>
    <property type="match status" value="1"/>
</dbReference>
<dbReference type="Proteomes" id="UP000001505">
    <property type="component" value="Chromosome"/>
</dbReference>
<comment type="subunit">
    <text evidence="12">Homohexamer.</text>
</comment>
<evidence type="ECO:0000256" key="11">
    <source>
        <dbReference type="ARBA" id="ARBA00061444"/>
    </source>
</evidence>
<dbReference type="PANTHER" id="PTHR10210:SF32">
    <property type="entry name" value="RIBOSE-PHOSPHATE PYROPHOSPHOKINASE 2"/>
    <property type="match status" value="1"/>
</dbReference>
<evidence type="ECO:0000256" key="2">
    <source>
        <dbReference type="ARBA" id="ARBA00022679"/>
    </source>
</evidence>
<dbReference type="SMART" id="SM01400">
    <property type="entry name" value="Pribosyltran_N"/>
    <property type="match status" value="1"/>
</dbReference>
<feature type="domain" description="Ribose-phosphate pyrophosphokinase N-terminal" evidence="13">
    <location>
        <begin position="9"/>
        <end position="124"/>
    </location>
</feature>
<dbReference type="GO" id="GO:0000287">
    <property type="term" value="F:magnesium ion binding"/>
    <property type="evidence" value="ECO:0007669"/>
    <property type="project" value="UniProtKB-UniRule"/>
</dbReference>
<dbReference type="GO" id="GO:0002189">
    <property type="term" value="C:ribose phosphate diphosphokinase complex"/>
    <property type="evidence" value="ECO:0007669"/>
    <property type="project" value="TreeGrafter"/>
</dbReference>
<dbReference type="eggNOG" id="COG0462">
    <property type="taxonomic scope" value="Bacteria"/>
</dbReference>
<feature type="active site" evidence="12">
    <location>
        <position position="197"/>
    </location>
</feature>
<dbReference type="GO" id="GO:0005524">
    <property type="term" value="F:ATP binding"/>
    <property type="evidence" value="ECO:0007669"/>
    <property type="project" value="UniProtKB-KW"/>
</dbReference>
<protein>
    <recommendedName>
        <fullName evidence="12">Ribose-phosphate pyrophosphokinase</fullName>
        <shortName evidence="12">RPPK</shortName>
        <ecNumber evidence="12">2.7.6.1</ecNumber>
    </recommendedName>
    <alternativeName>
        <fullName evidence="12">5-phospho-D-ribosyl alpha-1-diphosphate synthase</fullName>
    </alternativeName>
    <alternativeName>
        <fullName evidence="12">Phosphoribosyl diphosphate synthase</fullName>
    </alternativeName>
    <alternativeName>
        <fullName evidence="12">Phosphoribosyl pyrophosphate synthase</fullName>
        <shortName evidence="12">P-Rib-PP synthase</shortName>
        <shortName evidence="12">PRPP synthase</shortName>
        <shortName evidence="12">PRPPase</shortName>
    </alternativeName>
</protein>
<dbReference type="InterPro" id="IPR000836">
    <property type="entry name" value="PRTase_dom"/>
</dbReference>
<feature type="binding site" evidence="12">
    <location>
        <position position="223"/>
    </location>
    <ligand>
        <name>D-ribose 5-phosphate</name>
        <dbReference type="ChEBI" id="CHEBI:78346"/>
    </ligand>
</feature>
<gene>
    <name evidence="14" type="primary">prsA</name>
    <name evidence="12" type="synonym">prs</name>
    <name evidence="14" type="ordered locus">wcw_0814</name>
</gene>
<reference evidence="14 15" key="1">
    <citation type="journal article" date="2010" name="PLoS ONE">
        <title>The Waddlia genome: a window into chlamydial biology.</title>
        <authorList>
            <person name="Bertelli C."/>
            <person name="Collyn F."/>
            <person name="Croxatto A."/>
            <person name="Ruckert C."/>
            <person name="Polkinghorne A."/>
            <person name="Kebbi-Beghdadi C."/>
            <person name="Goesmann A."/>
            <person name="Vaughan L."/>
            <person name="Greub G."/>
        </authorList>
    </citation>
    <scope>NUCLEOTIDE SEQUENCE [LARGE SCALE GENOMIC DNA]</scope>
    <source>
        <strain evidence="15">ATCC VR-1470 / WSU 86-1044</strain>
    </source>
</reference>
<keyword evidence="5 12" id="KW-0547">Nucleotide-binding</keyword>
<dbReference type="NCBIfam" id="TIGR01251">
    <property type="entry name" value="ribP_PPkin"/>
    <property type="match status" value="1"/>
</dbReference>
<comment type="cofactor">
    <cofactor evidence="12">
        <name>Mg(2+)</name>
        <dbReference type="ChEBI" id="CHEBI:18420"/>
    </cofactor>
    <text evidence="12">Binds 2 Mg(2+) ions per subunit.</text>
</comment>
<dbReference type="InterPro" id="IPR029099">
    <property type="entry name" value="Pribosyltran_N"/>
</dbReference>
<dbReference type="GO" id="GO:0004749">
    <property type="term" value="F:ribose phosphate diphosphokinase activity"/>
    <property type="evidence" value="ECO:0007669"/>
    <property type="project" value="UniProtKB-UniRule"/>
</dbReference>
<dbReference type="InterPro" id="IPR037515">
    <property type="entry name" value="Rib-P_diPkinase_bac"/>
</dbReference>
<dbReference type="GO" id="GO:0016301">
    <property type="term" value="F:kinase activity"/>
    <property type="evidence" value="ECO:0007669"/>
    <property type="project" value="UniProtKB-KW"/>
</dbReference>
<comment type="caution">
    <text evidence="12">Lacks conserved residue(s) required for the propagation of feature annotation.</text>
</comment>
<organism evidence="14 15">
    <name type="scientific">Waddlia chondrophila (strain ATCC VR-1470 / WSU 86-1044)</name>
    <dbReference type="NCBI Taxonomy" id="716544"/>
    <lineage>
        <taxon>Bacteria</taxon>
        <taxon>Pseudomonadati</taxon>
        <taxon>Chlamydiota</taxon>
        <taxon>Chlamydiia</taxon>
        <taxon>Parachlamydiales</taxon>
        <taxon>Waddliaceae</taxon>
        <taxon>Waddlia</taxon>
    </lineage>
</organism>
<dbReference type="PANTHER" id="PTHR10210">
    <property type="entry name" value="RIBOSE-PHOSPHATE DIPHOSPHOKINASE FAMILY MEMBER"/>
    <property type="match status" value="1"/>
</dbReference>
<dbReference type="Gene3D" id="3.40.50.2020">
    <property type="match status" value="2"/>
</dbReference>
<keyword evidence="3 12" id="KW-0479">Metal-binding</keyword>
<evidence type="ECO:0000313" key="14">
    <source>
        <dbReference type="EMBL" id="ADI38180.1"/>
    </source>
</evidence>
<dbReference type="EMBL" id="CP001928">
    <property type="protein sequence ID" value="ADI38180.1"/>
    <property type="molecule type" value="Genomic_DNA"/>
</dbReference>
<dbReference type="Pfam" id="PF13793">
    <property type="entry name" value="Pribosyltran_N"/>
    <property type="match status" value="1"/>
</dbReference>
<comment type="catalytic activity">
    <reaction evidence="9 12">
        <text>D-ribose 5-phosphate + ATP = 5-phospho-alpha-D-ribose 1-diphosphate + AMP + H(+)</text>
        <dbReference type="Rhea" id="RHEA:15609"/>
        <dbReference type="ChEBI" id="CHEBI:15378"/>
        <dbReference type="ChEBI" id="CHEBI:30616"/>
        <dbReference type="ChEBI" id="CHEBI:58017"/>
        <dbReference type="ChEBI" id="CHEBI:78346"/>
        <dbReference type="ChEBI" id="CHEBI:456215"/>
        <dbReference type="EC" id="2.7.6.1"/>
    </reaction>
</comment>
<dbReference type="GO" id="GO:0006015">
    <property type="term" value="P:5-phosphoribose 1-diphosphate biosynthetic process"/>
    <property type="evidence" value="ECO:0007669"/>
    <property type="project" value="UniProtKB-UniRule"/>
</dbReference>
<name>D6YVL9_WADCW</name>
<feature type="binding site" evidence="12">
    <location>
        <position position="174"/>
    </location>
    <ligand>
        <name>Mg(2+)</name>
        <dbReference type="ChEBI" id="CHEBI:18420"/>
    </ligand>
</feature>
<feature type="binding site" evidence="12">
    <location>
        <position position="199"/>
    </location>
    <ligand>
        <name>D-ribose 5-phosphate</name>
        <dbReference type="ChEBI" id="CHEBI:78346"/>
    </ligand>
</feature>
<dbReference type="GO" id="GO:0005737">
    <property type="term" value="C:cytoplasm"/>
    <property type="evidence" value="ECO:0007669"/>
    <property type="project" value="UniProtKB-SubCell"/>
</dbReference>
<dbReference type="HOGENOM" id="CLU_033546_2_0_0"/>
<accession>D6YVL9</accession>
<evidence type="ECO:0000256" key="3">
    <source>
        <dbReference type="ARBA" id="ARBA00022723"/>
    </source>
</evidence>
<evidence type="ECO:0000256" key="10">
    <source>
        <dbReference type="ARBA" id="ARBA00054914"/>
    </source>
</evidence>
<keyword evidence="12" id="KW-0963">Cytoplasm</keyword>
<keyword evidence="15" id="KW-1185">Reference proteome</keyword>
<dbReference type="FunFam" id="3.40.50.2020:FF:000001">
    <property type="entry name" value="Ribose-phosphate pyrophosphokinase"/>
    <property type="match status" value="1"/>
</dbReference>
<comment type="pathway">
    <text evidence="1 12">Metabolic intermediate biosynthesis; 5-phospho-alpha-D-ribose 1-diphosphate biosynthesis; 5-phospho-alpha-D-ribose 1-diphosphate from D-ribose 5-phosphate (route I): step 1/1.</text>
</comment>
<evidence type="ECO:0000256" key="5">
    <source>
        <dbReference type="ARBA" id="ARBA00022741"/>
    </source>
</evidence>
<dbReference type="SUPFAM" id="SSF53271">
    <property type="entry name" value="PRTase-like"/>
    <property type="match status" value="1"/>
</dbReference>
<dbReference type="InterPro" id="IPR029057">
    <property type="entry name" value="PRTase-like"/>
</dbReference>
<comment type="function">
    <text evidence="10 12">Involved in the biosynthesis of the central metabolite phospho-alpha-D-ribosyl-1-pyrophosphate (PRPP) via the transfer of pyrophosphoryl group from ATP to 1-hydroxyl of ribose-5-phosphate (Rib-5-P).</text>
</comment>
<dbReference type="AlphaFoldDB" id="D6YVL9"/>
<evidence type="ECO:0000256" key="6">
    <source>
        <dbReference type="ARBA" id="ARBA00022777"/>
    </source>
</evidence>
<dbReference type="EC" id="2.7.6.1" evidence="12"/>
<comment type="subcellular location">
    <subcellularLocation>
        <location evidence="12">Cytoplasm</location>
    </subcellularLocation>
</comment>
<keyword evidence="6 12" id="KW-0418">Kinase</keyword>